<evidence type="ECO:0000313" key="2">
    <source>
        <dbReference type="Proteomes" id="UP001148737"/>
    </source>
</evidence>
<sequence length="104" mass="12014">MVGSPRLYERDDPSGQYTIKETPGYRWRYDHGENQAGPSTFIEMTVSVEGDVQLSSGSTSYFPATPEGFAALLEEWDNKCNYYEYRKAKEEEEKEKGELRELRS</sequence>
<dbReference type="EMBL" id="JANAKD010000540">
    <property type="protein sequence ID" value="KAJ3492952.1"/>
    <property type="molecule type" value="Genomic_DNA"/>
</dbReference>
<protein>
    <submittedName>
        <fullName evidence="1">Uncharacterized protein</fullName>
    </submittedName>
</protein>
<keyword evidence="2" id="KW-1185">Reference proteome</keyword>
<proteinExistence type="predicted"/>
<reference evidence="1" key="1">
    <citation type="submission" date="2022-07" db="EMBL/GenBank/DDBJ databases">
        <title>Genome Sequence of Lecanicillium saksenae.</title>
        <authorList>
            <person name="Buettner E."/>
        </authorList>
    </citation>
    <scope>NUCLEOTIDE SEQUENCE</scope>
    <source>
        <strain evidence="1">VT-O1</strain>
    </source>
</reference>
<organism evidence="1 2">
    <name type="scientific">Lecanicillium saksenae</name>
    <dbReference type="NCBI Taxonomy" id="468837"/>
    <lineage>
        <taxon>Eukaryota</taxon>
        <taxon>Fungi</taxon>
        <taxon>Dikarya</taxon>
        <taxon>Ascomycota</taxon>
        <taxon>Pezizomycotina</taxon>
        <taxon>Sordariomycetes</taxon>
        <taxon>Hypocreomycetidae</taxon>
        <taxon>Hypocreales</taxon>
        <taxon>Cordycipitaceae</taxon>
        <taxon>Lecanicillium</taxon>
    </lineage>
</organism>
<evidence type="ECO:0000313" key="1">
    <source>
        <dbReference type="EMBL" id="KAJ3492952.1"/>
    </source>
</evidence>
<gene>
    <name evidence="1" type="ORF">NLG97_g5038</name>
</gene>
<dbReference type="Proteomes" id="UP001148737">
    <property type="component" value="Unassembled WGS sequence"/>
</dbReference>
<name>A0ACC1QVG7_9HYPO</name>
<accession>A0ACC1QVG7</accession>
<comment type="caution">
    <text evidence="1">The sequence shown here is derived from an EMBL/GenBank/DDBJ whole genome shotgun (WGS) entry which is preliminary data.</text>
</comment>